<keyword evidence="6" id="KW-1185">Reference proteome</keyword>
<dbReference type="AlphaFoldDB" id="A0A067D7Y0"/>
<evidence type="ECO:0000256" key="3">
    <source>
        <dbReference type="RuleBase" id="RU361155"/>
    </source>
</evidence>
<evidence type="ECO:0000256" key="1">
    <source>
        <dbReference type="ARBA" id="ARBA00005771"/>
    </source>
</evidence>
<protein>
    <recommendedName>
        <fullName evidence="3">Sulfotransferase</fullName>
        <ecNumber evidence="3">2.8.2.-</ecNumber>
    </recommendedName>
</protein>
<reference evidence="5 6" key="1">
    <citation type="submission" date="2014-04" db="EMBL/GenBank/DDBJ databases">
        <authorList>
            <consortium name="International Citrus Genome Consortium"/>
            <person name="Gmitter F."/>
            <person name="Chen C."/>
            <person name="Farmerie W."/>
            <person name="Harkins T."/>
            <person name="Desany B."/>
            <person name="Mohiuddin M."/>
            <person name="Kodira C."/>
            <person name="Borodovsky M."/>
            <person name="Lomsadze A."/>
            <person name="Burns P."/>
            <person name="Jenkins J."/>
            <person name="Prochnik S."/>
            <person name="Shu S."/>
            <person name="Chapman J."/>
            <person name="Pitluck S."/>
            <person name="Schmutz J."/>
            <person name="Rokhsar D."/>
        </authorList>
    </citation>
    <scope>NUCLEOTIDE SEQUENCE</scope>
</reference>
<organism evidence="5 6">
    <name type="scientific">Citrus sinensis</name>
    <name type="common">Sweet orange</name>
    <name type="synonym">Citrus aurantium var. sinensis</name>
    <dbReference type="NCBI Taxonomy" id="2711"/>
    <lineage>
        <taxon>Eukaryota</taxon>
        <taxon>Viridiplantae</taxon>
        <taxon>Streptophyta</taxon>
        <taxon>Embryophyta</taxon>
        <taxon>Tracheophyta</taxon>
        <taxon>Spermatophyta</taxon>
        <taxon>Magnoliopsida</taxon>
        <taxon>eudicotyledons</taxon>
        <taxon>Gunneridae</taxon>
        <taxon>Pentapetalae</taxon>
        <taxon>rosids</taxon>
        <taxon>malvids</taxon>
        <taxon>Sapindales</taxon>
        <taxon>Rutaceae</taxon>
        <taxon>Aurantioideae</taxon>
        <taxon>Citrus</taxon>
    </lineage>
</organism>
<dbReference type="GO" id="GO:0008146">
    <property type="term" value="F:sulfotransferase activity"/>
    <property type="evidence" value="ECO:0000318"/>
    <property type="project" value="GO_Central"/>
</dbReference>
<dbReference type="EC" id="2.8.2.-" evidence="3"/>
<evidence type="ECO:0000259" key="4">
    <source>
        <dbReference type="Pfam" id="PF00685"/>
    </source>
</evidence>
<dbReference type="SMR" id="A0A067D7Y0"/>
<dbReference type="GO" id="GO:0005737">
    <property type="term" value="C:cytoplasm"/>
    <property type="evidence" value="ECO:0000318"/>
    <property type="project" value="GO_Central"/>
</dbReference>
<evidence type="ECO:0000313" key="5">
    <source>
        <dbReference type="EMBL" id="KDO38948.1"/>
    </source>
</evidence>
<dbReference type="InterPro" id="IPR000863">
    <property type="entry name" value="Sulfotransferase_dom"/>
</dbReference>
<dbReference type="EMBL" id="KK787205">
    <property type="protein sequence ID" value="KDO38948.1"/>
    <property type="molecule type" value="Genomic_DNA"/>
</dbReference>
<dbReference type="SUPFAM" id="SSF52540">
    <property type="entry name" value="P-loop containing nucleoside triphosphate hydrolases"/>
    <property type="match status" value="1"/>
</dbReference>
<keyword evidence="2 3" id="KW-0808">Transferase</keyword>
<sequence>MEKSKNPSVDAAAEEKVKENQELILSQLRKEKGDGFYFCEYQGFWCPEPAINAVISFQKHFQAQESDVILATYPKSGTTWLKALTFTIMNRSRFELQNSPLHTTTLHQLVPFLEFDLYLNHQSPNFECFSAPRIFATHVPHALLPGSILNSGCRIVYVCRNPLDQFISEWLFIARTQDKEPSDLAEAFERACNGIQIFGPIWEHALGYWRASIEQPDKIFFLKYEDLKEDIASCINRLADFLGCPLSEEEVTQGVVEEISKLCSFDYIQNLEVTKTGRAYANGVKNSHYLRKGEVGDWKNYLTPSMSERLEKIIEEKLAGSGLTFKTSLQEPELI</sequence>
<proteinExistence type="inferred from homology"/>
<evidence type="ECO:0000256" key="2">
    <source>
        <dbReference type="ARBA" id="ARBA00022679"/>
    </source>
</evidence>
<dbReference type="Pfam" id="PF00685">
    <property type="entry name" value="Sulfotransfer_1"/>
    <property type="match status" value="1"/>
</dbReference>
<dbReference type="PANTHER" id="PTHR11783">
    <property type="entry name" value="SULFOTRANSFERASE SULT"/>
    <property type="match status" value="1"/>
</dbReference>
<dbReference type="Proteomes" id="UP000027120">
    <property type="component" value="Unassembled WGS sequence"/>
</dbReference>
<name>A0A067D7Y0_CITSI</name>
<comment type="similarity">
    <text evidence="1 3">Belongs to the sulfotransferase 1 family.</text>
</comment>
<dbReference type="GO" id="GO:0051923">
    <property type="term" value="P:sulfation"/>
    <property type="evidence" value="ECO:0000318"/>
    <property type="project" value="GO_Central"/>
</dbReference>
<dbReference type="Gene3D" id="3.40.50.300">
    <property type="entry name" value="P-loop containing nucleotide triphosphate hydrolases"/>
    <property type="match status" value="1"/>
</dbReference>
<gene>
    <name evidence="5" type="ORF">CISIN_1g048598mg</name>
</gene>
<accession>A0A067D7Y0</accession>
<evidence type="ECO:0000313" key="6">
    <source>
        <dbReference type="Proteomes" id="UP000027120"/>
    </source>
</evidence>
<dbReference type="InterPro" id="IPR027417">
    <property type="entry name" value="P-loop_NTPase"/>
</dbReference>
<feature type="domain" description="Sulfotransferase" evidence="4">
    <location>
        <begin position="66"/>
        <end position="322"/>
    </location>
</feature>